<accession>A0ABP9EY09</accession>
<dbReference type="CDD" id="cd07990">
    <property type="entry name" value="LPLAT_LCLAT1-like"/>
    <property type="match status" value="1"/>
</dbReference>
<dbReference type="InterPro" id="IPR002123">
    <property type="entry name" value="Plipid/glycerol_acylTrfase"/>
</dbReference>
<keyword evidence="4" id="KW-1185">Reference proteome</keyword>
<keyword evidence="1" id="KW-1133">Transmembrane helix</keyword>
<evidence type="ECO:0000313" key="4">
    <source>
        <dbReference type="Proteomes" id="UP001499988"/>
    </source>
</evidence>
<evidence type="ECO:0000313" key="3">
    <source>
        <dbReference type="EMBL" id="GAA4889593.1"/>
    </source>
</evidence>
<dbReference type="Proteomes" id="UP001499988">
    <property type="component" value="Unassembled WGS sequence"/>
</dbReference>
<protein>
    <submittedName>
        <fullName evidence="3">Acyltransferase</fullName>
    </submittedName>
</protein>
<organism evidence="3 4">
    <name type="scientific">Ferrimonas pelagia</name>
    <dbReference type="NCBI Taxonomy" id="1177826"/>
    <lineage>
        <taxon>Bacteria</taxon>
        <taxon>Pseudomonadati</taxon>
        <taxon>Pseudomonadota</taxon>
        <taxon>Gammaproteobacteria</taxon>
        <taxon>Alteromonadales</taxon>
        <taxon>Ferrimonadaceae</taxon>
        <taxon>Ferrimonas</taxon>
    </lineage>
</organism>
<name>A0ABP9EY09_9GAMM</name>
<dbReference type="PANTHER" id="PTHR10983">
    <property type="entry name" value="1-ACYLGLYCEROL-3-PHOSPHATE ACYLTRANSFERASE-RELATED"/>
    <property type="match status" value="1"/>
</dbReference>
<dbReference type="SMART" id="SM00563">
    <property type="entry name" value="PlsC"/>
    <property type="match status" value="1"/>
</dbReference>
<dbReference type="SUPFAM" id="SSF69593">
    <property type="entry name" value="Glycerol-3-phosphate (1)-acyltransferase"/>
    <property type="match status" value="1"/>
</dbReference>
<feature type="transmembrane region" description="Helical" evidence="1">
    <location>
        <begin position="118"/>
        <end position="136"/>
    </location>
</feature>
<gene>
    <name evidence="3" type="ORF">GCM10023333_23600</name>
</gene>
<dbReference type="PANTHER" id="PTHR10983:SF16">
    <property type="entry name" value="LYSOCARDIOLIPIN ACYLTRANSFERASE 1"/>
    <property type="match status" value="1"/>
</dbReference>
<dbReference type="EMBL" id="BAABJZ010000080">
    <property type="protein sequence ID" value="GAA4889593.1"/>
    <property type="molecule type" value="Genomic_DNA"/>
</dbReference>
<dbReference type="NCBIfam" id="NF010621">
    <property type="entry name" value="PRK14014.1"/>
    <property type="match status" value="1"/>
</dbReference>
<feature type="domain" description="Phospholipid/glycerol acyltransferase" evidence="2">
    <location>
        <begin position="84"/>
        <end position="226"/>
    </location>
</feature>
<dbReference type="GO" id="GO:0016746">
    <property type="term" value="F:acyltransferase activity"/>
    <property type="evidence" value="ECO:0007669"/>
    <property type="project" value="UniProtKB-KW"/>
</dbReference>
<comment type="caution">
    <text evidence="3">The sequence shown here is derived from an EMBL/GenBank/DDBJ whole genome shotgun (WGS) entry which is preliminary data.</text>
</comment>
<proteinExistence type="predicted"/>
<dbReference type="RefSeq" id="WP_345335599.1">
    <property type="nucleotide sequence ID" value="NZ_BAABJZ010000080.1"/>
</dbReference>
<sequence length="296" mass="34406">MLSRLRGALSFSGYLINTLLWTPLVMLLGLVKLLPFAPLQHGCTVLIDTIATWWISINNANQRLFSRTKMITHSLPQLSAQQWYLVVANHQSWVDILMLQHLFNRKIPFLKFFLKWELIYVPFLGLAWWALDFPFMRRYSKSFLKKHPHLKGKDQETTRKACAKFHNKPVSVMNFVEGTRFTIDKQQRQKSPYKQLLKPKVGGVALSLDAMDGKLNTLLDVTIYYPGGIPSFWDFLCGRVDRVELHVEQHCLEAVNQLNYQDRDGKTAYQSWLNQIWHHKAGKLAQLGSLHRKTDT</sequence>
<dbReference type="Pfam" id="PF01553">
    <property type="entry name" value="Acyltransferase"/>
    <property type="match status" value="1"/>
</dbReference>
<reference evidence="4" key="1">
    <citation type="journal article" date="2019" name="Int. J. Syst. Evol. Microbiol.">
        <title>The Global Catalogue of Microorganisms (GCM) 10K type strain sequencing project: providing services to taxonomists for standard genome sequencing and annotation.</title>
        <authorList>
            <consortium name="The Broad Institute Genomics Platform"/>
            <consortium name="The Broad Institute Genome Sequencing Center for Infectious Disease"/>
            <person name="Wu L."/>
            <person name="Ma J."/>
        </authorList>
    </citation>
    <scope>NUCLEOTIDE SEQUENCE [LARGE SCALE GENOMIC DNA]</scope>
    <source>
        <strain evidence="4">JCM 18401</strain>
    </source>
</reference>
<keyword evidence="1" id="KW-0812">Transmembrane</keyword>
<feature type="transmembrane region" description="Helical" evidence="1">
    <location>
        <begin position="12"/>
        <end position="31"/>
    </location>
</feature>
<keyword evidence="1" id="KW-0472">Membrane</keyword>
<keyword evidence="3" id="KW-0808">Transferase</keyword>
<keyword evidence="3" id="KW-0012">Acyltransferase</keyword>
<evidence type="ECO:0000256" key="1">
    <source>
        <dbReference type="SAM" id="Phobius"/>
    </source>
</evidence>
<evidence type="ECO:0000259" key="2">
    <source>
        <dbReference type="SMART" id="SM00563"/>
    </source>
</evidence>